<dbReference type="Pfam" id="PF03486">
    <property type="entry name" value="HI0933_like"/>
    <property type="match status" value="1"/>
</dbReference>
<dbReference type="Pfam" id="PF22780">
    <property type="entry name" value="HI0933_like_1st"/>
    <property type="match status" value="1"/>
</dbReference>
<evidence type="ECO:0000259" key="4">
    <source>
        <dbReference type="Pfam" id="PF03486"/>
    </source>
</evidence>
<feature type="domain" description="RsdA/BaiN/AoA(So)-like insert" evidence="5">
    <location>
        <begin position="179"/>
        <end position="314"/>
    </location>
</feature>
<accession>A0A1W1WU90</accession>
<dbReference type="EMBL" id="FWWZ01000001">
    <property type="protein sequence ID" value="SMC09881.1"/>
    <property type="molecule type" value="Genomic_DNA"/>
</dbReference>
<dbReference type="OrthoDB" id="9773233at2"/>
<evidence type="ECO:0000313" key="7">
    <source>
        <dbReference type="Proteomes" id="UP000192602"/>
    </source>
</evidence>
<comment type="cofactor">
    <cofactor evidence="1">
        <name>FAD</name>
        <dbReference type="ChEBI" id="CHEBI:57692"/>
    </cofactor>
</comment>
<dbReference type="Gene3D" id="3.50.50.60">
    <property type="entry name" value="FAD/NAD(P)-binding domain"/>
    <property type="match status" value="1"/>
</dbReference>
<protein>
    <recommendedName>
        <fullName evidence="8">Flavoprotein, HI0933 family</fullName>
    </recommendedName>
</protein>
<evidence type="ECO:0008006" key="8">
    <source>
        <dbReference type="Google" id="ProtNLM"/>
    </source>
</evidence>
<organism evidence="6 7">
    <name type="scientific">Nitratiruptor tergarcus DSM 16512</name>
    <dbReference type="NCBI Taxonomy" id="1069081"/>
    <lineage>
        <taxon>Bacteria</taxon>
        <taxon>Pseudomonadati</taxon>
        <taxon>Campylobacterota</taxon>
        <taxon>Epsilonproteobacteria</taxon>
        <taxon>Nautiliales</taxon>
        <taxon>Nitratiruptoraceae</taxon>
        <taxon>Nitratiruptor</taxon>
    </lineage>
</organism>
<dbReference type="SUPFAM" id="SSF51905">
    <property type="entry name" value="FAD/NAD(P)-binding domain"/>
    <property type="match status" value="1"/>
</dbReference>
<proteinExistence type="predicted"/>
<evidence type="ECO:0000259" key="5">
    <source>
        <dbReference type="Pfam" id="PF22780"/>
    </source>
</evidence>
<dbReference type="SUPFAM" id="SSF160996">
    <property type="entry name" value="HI0933 insert domain-like"/>
    <property type="match status" value="1"/>
</dbReference>
<dbReference type="Gene3D" id="1.10.8.260">
    <property type="entry name" value="HI0933 insert domain-like"/>
    <property type="match status" value="1"/>
</dbReference>
<dbReference type="STRING" id="1069081.SAMN05660197_1703"/>
<dbReference type="PANTHER" id="PTHR42887:SF2">
    <property type="entry name" value="OS12G0638800 PROTEIN"/>
    <property type="match status" value="1"/>
</dbReference>
<name>A0A1W1WU90_9BACT</name>
<dbReference type="InterPro" id="IPR023166">
    <property type="entry name" value="BaiN-like_dom_sf"/>
</dbReference>
<dbReference type="AlphaFoldDB" id="A0A1W1WU90"/>
<reference evidence="7" key="1">
    <citation type="submission" date="2017-04" db="EMBL/GenBank/DDBJ databases">
        <authorList>
            <person name="Varghese N."/>
            <person name="Submissions S."/>
        </authorList>
    </citation>
    <scope>NUCLEOTIDE SEQUENCE [LARGE SCALE GENOMIC DNA]</scope>
    <source>
        <strain evidence="7">DSM 16512</strain>
    </source>
</reference>
<evidence type="ECO:0000313" key="6">
    <source>
        <dbReference type="EMBL" id="SMC09881.1"/>
    </source>
</evidence>
<dbReference type="InterPro" id="IPR004792">
    <property type="entry name" value="BaiN-like"/>
</dbReference>
<evidence type="ECO:0000256" key="1">
    <source>
        <dbReference type="ARBA" id="ARBA00001974"/>
    </source>
</evidence>
<dbReference type="InterPro" id="IPR036188">
    <property type="entry name" value="FAD/NAD-bd_sf"/>
</dbReference>
<keyword evidence="2" id="KW-0285">Flavoprotein</keyword>
<dbReference type="NCBIfam" id="TIGR00275">
    <property type="entry name" value="aminoacetone oxidase family FAD-binding enzyme"/>
    <property type="match status" value="1"/>
</dbReference>
<evidence type="ECO:0000256" key="2">
    <source>
        <dbReference type="ARBA" id="ARBA00022630"/>
    </source>
</evidence>
<dbReference type="InterPro" id="IPR055178">
    <property type="entry name" value="RsdA/BaiN/AoA(So)-like_dom"/>
</dbReference>
<sequence>MKDLIILGAGASGLFCAQFLRTKNYLLLEHNPKPARKIAISGGGRCNVTNKIVNSSHYLTKYPQFVENVFTQFDNRSLLQWLKKKRCEPVLRKKTQYFCPHSAYELIEILANRNTLYNCEIKDVEYKKGIFVVKTSQGVFRTRSLLVATGGLSYKKIGASGIGYEIAKKFGHTVTPLAPALVGLTVQKEQFWFKKLSGVTLPAVVRVGEKQFCDNILFTHKGISGPAILNASLYWQKGYITLSFLPQLPKFLPYKNIATQLPLPKRFTIEFFHAVGIKDKKAKDLTVQEKKKLQLLRAYSFAPAGTFGYERAEVTKGGVDIGELDERMQSKIIPGLFFAGEVCDVTGELGGYNFQWAFSSAFVAQRGIDEYLRDH</sequence>
<dbReference type="Proteomes" id="UP000192602">
    <property type="component" value="Unassembled WGS sequence"/>
</dbReference>
<feature type="domain" description="RsdA/BaiN/AoA(So)-like Rossmann fold-like" evidence="4">
    <location>
        <begin position="3"/>
        <end position="365"/>
    </location>
</feature>
<keyword evidence="3" id="KW-0274">FAD</keyword>
<dbReference type="Gene3D" id="2.40.30.10">
    <property type="entry name" value="Translation factors"/>
    <property type="match status" value="1"/>
</dbReference>
<dbReference type="InterPro" id="IPR057661">
    <property type="entry name" value="RsdA/BaiN/AoA(So)_Rossmann"/>
</dbReference>
<dbReference type="RefSeq" id="WP_084276180.1">
    <property type="nucleotide sequence ID" value="NZ_AP026671.1"/>
</dbReference>
<evidence type="ECO:0000256" key="3">
    <source>
        <dbReference type="ARBA" id="ARBA00022827"/>
    </source>
</evidence>
<keyword evidence="7" id="KW-1185">Reference proteome</keyword>
<dbReference type="PANTHER" id="PTHR42887">
    <property type="entry name" value="OS12G0638800 PROTEIN"/>
    <property type="match status" value="1"/>
</dbReference>
<gene>
    <name evidence="6" type="ORF">SAMN05660197_1703</name>
</gene>